<feature type="region of interest" description="Disordered" evidence="1">
    <location>
        <begin position="307"/>
        <end position="373"/>
    </location>
</feature>
<name>A0A562LA52_9GAMM</name>
<gene>
    <name evidence="2" type="ORF">IP90_00666</name>
</gene>
<proteinExistence type="predicted"/>
<sequence>MPATLNMNRQTALLDAVRTQYRNLPLRELLHQSPQALLGVNEAAATVLETLGVKTVFDLATAGIFDDANVLLDAASNLKSALYQHGTPTRDLVREAEAAGVKVGELQFLPISVLERIAAAEAAAIQAALDVHSVRDLALYPPHRAAARILEAIYFPENTPDYDPERPADLLPKTGEYPTERVQYTTLLMGEIPRNDDDPIANIAAQDFKPLDLGKLAAGDAGFKRVAFGAFLTFNQSWYAQGVTLGQLLHSTTLAPGESTRVAVVDWSRKSRAGETEVISEVDDLTNDTSQNRSINEVTHAVANEAQGGFSSTNSSSTSTQEGTSSAAELSAPLGGLFGGPSGSVGHTSSSATTSAQADSYSTSWGHRDIGSSMMQNVNDRTHQHAHSSRSRRASVVKEVAQSEHENVSTRVLANYNHMHALTVQYYEVVQVYRVEVAIVKADKVVFIPLQLVDFDNEAMVRRFQGVLARAALSYTMREALQNLDVLEVAPERETRYTGLGGRLDMFLREALTTRTAISAISNVRVAEVETVAEPAADEEKAAAPALDRARLMAVKQPLAAARLSDALPVLQQVNDQLWSAEQTSRLSGLLNRTVLRADSNAMYLPTDVIVEGGAVAAGGTPLKILFHTHQGATLGNVGAANPVALSEVARISISGSSSERDLSATVTLTVNRNGVRFPLELPTVTVAKGATRETRVVQIKAGGLNVNIKQHLNQNRMHYSRAIFRSLDSTQLAWLLSDYGVEVDGKLVPIAQVVEPKPIRYVGNYLAFKMNTDAGSDRAFAEWLDTHGIHLGHAKEDIVPLPSGGTFAEAVLGRSNCAEKLDITRFWNWQDSPIPLQPTEIAAIQTGSRAMQEDVKPGQLSNPIINITTPASLPDPTGTAGVLAAIQNGSMFRDMSGLQATIGLAQATLQATSAGAAQAGEQAGTNMNNLLKANTERQRVAAEMITSLARTAASAYTGGAVSPGGGISGGGGHSQDGAKINYFDKTRGQAPAGGGNDTGSGGGAVAPIEGGASGGGGGGGGGSNGTWTGGGGASPGGFAFQNAGYSQNPAALAATWGDGEPRSALMRTVVDTFAGEGVDVLAGDAGAAKTNVQTKELNLAGVFEWDPSITATDELAELAANRWMPGADDFVAVAGGTVSVVPGFGSMLGAICMQADGSISRINLFTHANSDYIAFGGKIIKRTIGRADVQFTPHASNDNLAAMTPDSMTNLVQPGVFFETPTPINGKTKFTVADVRKKFAPGAVLVLYACHSGQSPAFLKKIAQFFQIKVIGFSTVVGYYPPTQNVPNKFVRTGERVGLGFGGTPVDNWRALSSHASAIAADP</sequence>
<protein>
    <submittedName>
        <fullName evidence="2">Uncharacterized protein</fullName>
    </submittedName>
</protein>
<evidence type="ECO:0000313" key="3">
    <source>
        <dbReference type="Proteomes" id="UP000315167"/>
    </source>
</evidence>
<keyword evidence="3" id="KW-1185">Reference proteome</keyword>
<evidence type="ECO:0000256" key="1">
    <source>
        <dbReference type="SAM" id="MobiDB-lite"/>
    </source>
</evidence>
<organism evidence="2 3">
    <name type="scientific">Luteimonas cucumeris</name>
    <dbReference type="NCBI Taxonomy" id="985012"/>
    <lineage>
        <taxon>Bacteria</taxon>
        <taxon>Pseudomonadati</taxon>
        <taxon>Pseudomonadota</taxon>
        <taxon>Gammaproteobacteria</taxon>
        <taxon>Lysobacterales</taxon>
        <taxon>Lysobacteraceae</taxon>
        <taxon>Luteimonas</taxon>
    </lineage>
</organism>
<feature type="compositionally biased region" description="Low complexity" evidence="1">
    <location>
        <begin position="344"/>
        <end position="364"/>
    </location>
</feature>
<feature type="compositionally biased region" description="Low complexity" evidence="1">
    <location>
        <begin position="311"/>
        <end position="335"/>
    </location>
</feature>
<dbReference type="RefSeq" id="WP_199753383.1">
    <property type="nucleotide sequence ID" value="NZ_VLKN01000002.1"/>
</dbReference>
<dbReference type="EMBL" id="VLKN01000002">
    <property type="protein sequence ID" value="TWI04533.1"/>
    <property type="molecule type" value="Genomic_DNA"/>
</dbReference>
<reference evidence="2 3" key="1">
    <citation type="journal article" date="2015" name="Stand. Genomic Sci.">
        <title>Genomic Encyclopedia of Bacterial and Archaeal Type Strains, Phase III: the genomes of soil and plant-associated and newly described type strains.</title>
        <authorList>
            <person name="Whitman W.B."/>
            <person name="Woyke T."/>
            <person name="Klenk H.P."/>
            <person name="Zhou Y."/>
            <person name="Lilburn T.G."/>
            <person name="Beck B.J."/>
            <person name="De Vos P."/>
            <person name="Vandamme P."/>
            <person name="Eisen J.A."/>
            <person name="Garrity G."/>
            <person name="Hugenholtz P."/>
            <person name="Kyrpides N.C."/>
        </authorList>
    </citation>
    <scope>NUCLEOTIDE SEQUENCE [LARGE SCALE GENOMIC DNA]</scope>
    <source>
        <strain evidence="2 3">CGMCC 1.10821</strain>
    </source>
</reference>
<evidence type="ECO:0000313" key="2">
    <source>
        <dbReference type="EMBL" id="TWI04533.1"/>
    </source>
</evidence>
<accession>A0A562LA52</accession>
<feature type="compositionally biased region" description="Gly residues" evidence="1">
    <location>
        <begin position="992"/>
        <end position="1005"/>
    </location>
</feature>
<dbReference type="Proteomes" id="UP000315167">
    <property type="component" value="Unassembled WGS sequence"/>
</dbReference>
<feature type="region of interest" description="Disordered" evidence="1">
    <location>
        <begin position="986"/>
        <end position="1034"/>
    </location>
</feature>
<comment type="caution">
    <text evidence="2">The sequence shown here is derived from an EMBL/GenBank/DDBJ whole genome shotgun (WGS) entry which is preliminary data.</text>
</comment>
<feature type="compositionally biased region" description="Gly residues" evidence="1">
    <location>
        <begin position="1012"/>
        <end position="1034"/>
    </location>
</feature>